<reference evidence="6" key="1">
    <citation type="submission" date="2017-01" db="EMBL/GenBank/DDBJ databases">
        <title>Complete Genome Sequence of two Novel Multi-drug resistant Klebsiella pneumoniae Phage vB_Kpn_IME260.</title>
        <authorList>
            <person name="Xing S."/>
            <person name="Pan X."/>
            <person name="Sun Q."/>
            <person name="Pei G."/>
            <person name="Mi Z."/>
            <person name="An X."/>
            <person name="Tong Y."/>
        </authorList>
    </citation>
    <scope>NUCLEOTIDE SEQUENCE [LARGE SCALE GENOMIC DNA]</scope>
</reference>
<organism evidence="6 7">
    <name type="scientific">Klebsiella phage vB_Kpn_IME260</name>
    <dbReference type="NCBI Taxonomy" id="1912318"/>
    <lineage>
        <taxon>Viruses</taxon>
        <taxon>Duplodnaviria</taxon>
        <taxon>Heunggongvirae</taxon>
        <taxon>Uroviricota</taxon>
        <taxon>Caudoviricetes</taxon>
        <taxon>Demerecviridae</taxon>
        <taxon>Sugarlandvirus</taxon>
        <taxon>Sugarlandvirus IME260</taxon>
    </lineage>
</organism>
<dbReference type="Pfam" id="PF11031">
    <property type="entry name" value="Phage_holin_T"/>
    <property type="match status" value="1"/>
</dbReference>
<comment type="similarity">
    <text evidence="4">Belongs to the T4likevirus holin family.</text>
</comment>
<keyword evidence="4 5" id="KW-0812">Transmembrane</keyword>
<keyword evidence="7" id="KW-1185">Reference proteome</keyword>
<keyword evidence="4 5" id="KW-0472">Membrane</keyword>
<dbReference type="InterPro" id="IPR020982">
    <property type="entry name" value="Phage_T4_GpT_holin"/>
</dbReference>
<evidence type="ECO:0000256" key="1">
    <source>
        <dbReference type="ARBA" id="ARBA00022612"/>
    </source>
</evidence>
<evidence type="ECO:0000256" key="4">
    <source>
        <dbReference type="HAMAP-Rule" id="MF_04104"/>
    </source>
</evidence>
<dbReference type="OrthoDB" id="7885at10239"/>
<comment type="subcellular location">
    <subcellularLocation>
        <location evidence="4">Host cell inner membrane</location>
        <topology evidence="4">Single-pass type II membrane protein</topology>
        <orientation evidence="4">Periplasmic side</orientation>
    </subcellularLocation>
    <text evidence="4">Classified as a class III holin.</text>
</comment>
<evidence type="ECO:0000256" key="2">
    <source>
        <dbReference type="ARBA" id="ARBA00022852"/>
    </source>
</evidence>
<keyword evidence="4 5" id="KW-1133">Transmembrane helix</keyword>
<comment type="caution">
    <text evidence="4">Lacks conserved residue(s) required for the propagation of feature annotation.</text>
</comment>
<keyword evidence="4" id="KW-0735">Signal-anchor</keyword>
<dbReference type="GO" id="GO:0044659">
    <property type="term" value="P:viral release from host cell by cytolysis"/>
    <property type="evidence" value="ECO:0007669"/>
    <property type="project" value="InterPro"/>
</dbReference>
<dbReference type="GO" id="GO:0020002">
    <property type="term" value="C:host cell plasma membrane"/>
    <property type="evidence" value="ECO:0007669"/>
    <property type="project" value="UniProtKB-SubCell"/>
</dbReference>
<comment type="domain">
    <text evidence="4">The C-terminus serves, in association with the antiholin, as a DNA sensor for lysis inhibition under superinfection conditions.</text>
</comment>
<keyword evidence="4" id="KW-1032">Host cell membrane</keyword>
<keyword evidence="4" id="KW-1043">Host membrane</keyword>
<sequence>MDKFIQLISLLLQEAKDPASLLKRLLTLLVGLVIYLFIANTSEVMSYLKTFSTSAVLQDVKVQRTLEFPNVAREKAMILFSQTRADAVFVVKYKPEAINDYQTIIAWESNVQLDKSDVSDKAVDKTSMLYRAHLDGLNFAIDAREKRGLSKWSGTGLPPFKSANFEYVYTCPYFNLNNIYAGYVAVAWEKYPLLDEDMSMFNDYMAKICASPQRSLGRSI</sequence>
<comment type="subunit">
    <text evidence="4">Homomultimer. Heterotetramer composed of 2 holin and 2 antiholin. The holin-antiholin complex binds dsDNA. Interacts (via C-terminus) with antiholin (via C-terminus); this interaction blocks the holin homomultimerization and delays host cell lysis. Interacts (via N-terminus) with the lysis inhibition accessory protein rIII; this interaction stabilizes the holin-antiholin complex thereby resulting in a robust block of the hole formation.</text>
</comment>
<protein>
    <recommendedName>
        <fullName evidence="4">Holin</fullName>
    </recommendedName>
</protein>
<dbReference type="HAMAP" id="MF_04104">
    <property type="entry name" value="HOLIN_T4"/>
    <property type="match status" value="1"/>
</dbReference>
<feature type="topological domain" description="Cytoplasmic" evidence="4">
    <location>
        <begin position="1"/>
        <end position="24"/>
    </location>
</feature>
<evidence type="ECO:0000313" key="7">
    <source>
        <dbReference type="Proteomes" id="UP000225617"/>
    </source>
</evidence>
<keyword evidence="1 4" id="KW-1188">Viral release from host cell</keyword>
<proteinExistence type="inferred from homology"/>
<dbReference type="Proteomes" id="UP000225617">
    <property type="component" value="Segment"/>
</dbReference>
<dbReference type="GeneID" id="40073047"/>
<dbReference type="GO" id="GO:0140911">
    <property type="term" value="F:pore-forming activity"/>
    <property type="evidence" value="ECO:0007669"/>
    <property type="project" value="UniProtKB-UniRule"/>
</dbReference>
<name>A0A1L6Z504_9CAUD</name>
<feature type="transmembrane region" description="Helical" evidence="5">
    <location>
        <begin position="21"/>
        <end position="38"/>
    </location>
</feature>
<dbReference type="RefSeq" id="YP_009597416.1">
    <property type="nucleotide sequence ID" value="NC_041899.1"/>
</dbReference>
<dbReference type="EMBL" id="KX845404">
    <property type="protein sequence ID" value="APT41083.1"/>
    <property type="molecule type" value="Genomic_DNA"/>
</dbReference>
<keyword evidence="3 4" id="KW-0578">Host cell lysis by virus</keyword>
<keyword evidence="4" id="KW-1030">Host cell inner membrane</keyword>
<feature type="topological domain" description="Periplasmic" evidence="4">
    <location>
        <begin position="40"/>
        <end position="220"/>
    </location>
</feature>
<comment type="function">
    <text evidence="4">Accumulates harmlessly in the cytoplasmic membrane until it reaches a critical concentration that triggers the formation of micron-scale pores (holes) causing host cell membrane disruption and endolysin escape into the periplasmic space. Determines the precise timing of host cell lysis. Regulated by specific antiholins that somehow sense superinfections and then delay lysis. Participates with the endolysin and spanin proteins in the sequential events which lead to the programmed host cell lysis releasing the mature viral particles from the host cell.</text>
</comment>
<evidence type="ECO:0000256" key="3">
    <source>
        <dbReference type="ARBA" id="ARBA00023142"/>
    </source>
</evidence>
<accession>A0A1L6Z504</accession>
<evidence type="ECO:0000256" key="5">
    <source>
        <dbReference type="SAM" id="Phobius"/>
    </source>
</evidence>
<keyword evidence="2 4" id="KW-0204">Cytolysis</keyword>
<evidence type="ECO:0000313" key="6">
    <source>
        <dbReference type="EMBL" id="APT41083.1"/>
    </source>
</evidence>
<dbReference type="KEGG" id="vg:40073047"/>
<dbReference type="GO" id="GO:0016020">
    <property type="term" value="C:membrane"/>
    <property type="evidence" value="ECO:0007669"/>
    <property type="project" value="UniProtKB-UniRule"/>
</dbReference>